<evidence type="ECO:0000256" key="5">
    <source>
        <dbReference type="ARBA" id="ARBA00023674"/>
    </source>
</evidence>
<comment type="cofactor">
    <cofactor evidence="1">
        <name>Ca(2+)</name>
        <dbReference type="ChEBI" id="CHEBI:29108"/>
    </cofactor>
</comment>
<dbReference type="OrthoDB" id="269822at2759"/>
<dbReference type="EMBL" id="JAFBMS010000017">
    <property type="protein sequence ID" value="KAG9345855.1"/>
    <property type="molecule type" value="Genomic_DNA"/>
</dbReference>
<dbReference type="InterPro" id="IPR001192">
    <property type="entry name" value="PI-PLC_fam"/>
</dbReference>
<evidence type="ECO:0000256" key="4">
    <source>
        <dbReference type="ARBA" id="ARBA00023098"/>
    </source>
</evidence>
<evidence type="ECO:0000256" key="2">
    <source>
        <dbReference type="ARBA" id="ARBA00022801"/>
    </source>
</evidence>
<feature type="domain" description="PI-PLC Y-box" evidence="6">
    <location>
        <begin position="31"/>
        <end position="65"/>
    </location>
</feature>
<dbReference type="PANTHER" id="PTHR10336">
    <property type="entry name" value="PHOSPHOINOSITIDE-SPECIFIC PHOSPHOLIPASE C FAMILY PROTEIN"/>
    <property type="match status" value="1"/>
</dbReference>
<comment type="catalytic activity">
    <reaction evidence="5">
        <text>a 1,2-diacyl-sn-glycero-3-phospho-(1D-myo-inositol-4,5-bisphosphate) + H2O = 1D-myo-inositol 1,4,5-trisphosphate + a 1,2-diacyl-sn-glycerol + H(+)</text>
        <dbReference type="Rhea" id="RHEA:33179"/>
        <dbReference type="ChEBI" id="CHEBI:15377"/>
        <dbReference type="ChEBI" id="CHEBI:15378"/>
        <dbReference type="ChEBI" id="CHEBI:17815"/>
        <dbReference type="ChEBI" id="CHEBI:58456"/>
        <dbReference type="ChEBI" id="CHEBI:203600"/>
        <dbReference type="EC" id="3.1.4.11"/>
    </reaction>
    <physiologicalReaction direction="left-to-right" evidence="5">
        <dbReference type="Rhea" id="RHEA:33180"/>
    </physiologicalReaction>
</comment>
<keyword evidence="3" id="KW-0106">Calcium</keyword>
<dbReference type="Gene3D" id="3.20.20.190">
    <property type="entry name" value="Phosphatidylinositol (PI) phosphodiesterase"/>
    <property type="match status" value="1"/>
</dbReference>
<evidence type="ECO:0000256" key="1">
    <source>
        <dbReference type="ARBA" id="ARBA00001913"/>
    </source>
</evidence>
<dbReference type="Pfam" id="PF00387">
    <property type="entry name" value="PI-PLC-Y"/>
    <property type="match status" value="1"/>
</dbReference>
<accession>A0A8T2NZS9</accession>
<dbReference type="SMART" id="SM00149">
    <property type="entry name" value="PLCYc"/>
    <property type="match status" value="1"/>
</dbReference>
<dbReference type="GO" id="GO:0060470">
    <property type="term" value="P:positive regulation of cytosolic calcium ion concentration involved in egg activation"/>
    <property type="evidence" value="ECO:0007669"/>
    <property type="project" value="TreeGrafter"/>
</dbReference>
<dbReference type="GO" id="GO:0005634">
    <property type="term" value="C:nucleus"/>
    <property type="evidence" value="ECO:0007669"/>
    <property type="project" value="TreeGrafter"/>
</dbReference>
<dbReference type="AlphaFoldDB" id="A0A8T2NZS9"/>
<gene>
    <name evidence="7" type="ORF">JZ751_009011</name>
</gene>
<evidence type="ECO:0000313" key="8">
    <source>
        <dbReference type="Proteomes" id="UP000824540"/>
    </source>
</evidence>
<evidence type="ECO:0000256" key="3">
    <source>
        <dbReference type="ARBA" id="ARBA00022837"/>
    </source>
</evidence>
<dbReference type="GO" id="GO:0035556">
    <property type="term" value="P:intracellular signal transduction"/>
    <property type="evidence" value="ECO:0007669"/>
    <property type="project" value="InterPro"/>
</dbReference>
<comment type="caution">
    <text evidence="7">The sequence shown here is derived from an EMBL/GenBank/DDBJ whole genome shotgun (WGS) entry which is preliminary data.</text>
</comment>
<keyword evidence="8" id="KW-1185">Reference proteome</keyword>
<protein>
    <recommendedName>
        <fullName evidence="6">PI-PLC Y-box domain-containing protein</fullName>
    </recommendedName>
</protein>
<evidence type="ECO:0000259" key="6">
    <source>
        <dbReference type="PROSITE" id="PS50008"/>
    </source>
</evidence>
<dbReference type="GO" id="GO:0006629">
    <property type="term" value="P:lipid metabolic process"/>
    <property type="evidence" value="ECO:0007669"/>
    <property type="project" value="UniProtKB-KW"/>
</dbReference>
<dbReference type="InterPro" id="IPR017946">
    <property type="entry name" value="PLC-like_Pdiesterase_TIM-brl"/>
</dbReference>
<proteinExistence type="predicted"/>
<dbReference type="InterPro" id="IPR001711">
    <property type="entry name" value="PLipase_C_Pinositol-sp_Y"/>
</dbReference>
<dbReference type="PROSITE" id="PS50008">
    <property type="entry name" value="PIPLC_Y_DOMAIN"/>
    <property type="match status" value="1"/>
</dbReference>
<sequence length="129" mass="14087">MGFESAAGDGRFGLSSLLLKPRLRAASSMAMALNFQSLGLPMDLNNGRFQDNGGCGYILKPNFLRSPETSFDPNFPPPDLKPSHVLMKATGNSQSQPHQLRKDCIIQLKDSRMNGRMHSMVTDLHPGSA</sequence>
<dbReference type="SUPFAM" id="SSF51695">
    <property type="entry name" value="PLC-like phosphodiesterases"/>
    <property type="match status" value="1"/>
</dbReference>
<organism evidence="7 8">
    <name type="scientific">Albula glossodonta</name>
    <name type="common">roundjaw bonefish</name>
    <dbReference type="NCBI Taxonomy" id="121402"/>
    <lineage>
        <taxon>Eukaryota</taxon>
        <taxon>Metazoa</taxon>
        <taxon>Chordata</taxon>
        <taxon>Craniata</taxon>
        <taxon>Vertebrata</taxon>
        <taxon>Euteleostomi</taxon>
        <taxon>Actinopterygii</taxon>
        <taxon>Neopterygii</taxon>
        <taxon>Teleostei</taxon>
        <taxon>Albuliformes</taxon>
        <taxon>Albulidae</taxon>
        <taxon>Albula</taxon>
    </lineage>
</organism>
<dbReference type="Proteomes" id="UP000824540">
    <property type="component" value="Unassembled WGS sequence"/>
</dbReference>
<reference evidence="7" key="1">
    <citation type="thesis" date="2021" institute="BYU ScholarsArchive" country="Provo, UT, USA">
        <title>Applications of and Algorithms for Genome Assembly and Genomic Analyses with an Emphasis on Marine Teleosts.</title>
        <authorList>
            <person name="Pickett B.D."/>
        </authorList>
    </citation>
    <scope>NUCLEOTIDE SEQUENCE</scope>
    <source>
        <strain evidence="7">HI-2016</strain>
    </source>
</reference>
<evidence type="ECO:0000313" key="7">
    <source>
        <dbReference type="EMBL" id="KAG9345855.1"/>
    </source>
</evidence>
<name>A0A8T2NZS9_9TELE</name>
<keyword evidence="4" id="KW-0443">Lipid metabolism</keyword>
<dbReference type="GO" id="GO:0004435">
    <property type="term" value="F:phosphatidylinositol-4,5-bisphosphate phospholipase C activity"/>
    <property type="evidence" value="ECO:0007669"/>
    <property type="project" value="UniProtKB-EC"/>
</dbReference>
<keyword evidence="2" id="KW-0378">Hydrolase</keyword>
<dbReference type="PANTHER" id="PTHR10336:SF29">
    <property type="entry name" value="1-PHOSPHATIDYLINOSITOL 4,5-BISPHOSPHATE PHOSPHODIESTERASE ZETA-1"/>
    <property type="match status" value="1"/>
</dbReference>